<dbReference type="InterPro" id="IPR013749">
    <property type="entry name" value="PM/HMP-P_kinase-1"/>
</dbReference>
<keyword evidence="3" id="KW-0547">Nucleotide-binding</keyword>
<dbReference type="Pfam" id="PF08543">
    <property type="entry name" value="Phos_pyr_kin"/>
    <property type="match status" value="1"/>
</dbReference>
<reference evidence="7" key="2">
    <citation type="journal article" date="2021" name="PeerJ">
        <title>Extensive microbial diversity within the chicken gut microbiome revealed by metagenomics and culture.</title>
        <authorList>
            <person name="Gilroy R."/>
            <person name="Ravi A."/>
            <person name="Getino M."/>
            <person name="Pursley I."/>
            <person name="Horton D.L."/>
            <person name="Alikhan N.F."/>
            <person name="Baker D."/>
            <person name="Gharbi K."/>
            <person name="Hall N."/>
            <person name="Watson M."/>
            <person name="Adriaenssens E.M."/>
            <person name="Foster-Nyarko E."/>
            <person name="Jarju S."/>
            <person name="Secka A."/>
            <person name="Antonio M."/>
            <person name="Oren A."/>
            <person name="Chaudhuri R.R."/>
            <person name="La Ragione R."/>
            <person name="Hildebrand F."/>
            <person name="Pallen M.J."/>
        </authorList>
    </citation>
    <scope>NUCLEOTIDE SEQUENCE</scope>
    <source>
        <strain evidence="7">7293</strain>
    </source>
</reference>
<dbReference type="GO" id="GO:0005829">
    <property type="term" value="C:cytosol"/>
    <property type="evidence" value="ECO:0007669"/>
    <property type="project" value="TreeGrafter"/>
</dbReference>
<name>A0A9D9E1S7_9SPIO</name>
<dbReference type="GO" id="GO:0009443">
    <property type="term" value="P:pyridoxal 5'-phosphate salvage"/>
    <property type="evidence" value="ECO:0007669"/>
    <property type="project" value="InterPro"/>
</dbReference>
<evidence type="ECO:0000256" key="4">
    <source>
        <dbReference type="ARBA" id="ARBA00022777"/>
    </source>
</evidence>
<protein>
    <recommendedName>
        <fullName evidence="1">pyridoxal kinase</fullName>
        <ecNumber evidence="1">2.7.1.35</ecNumber>
    </recommendedName>
</protein>
<reference evidence="7" key="1">
    <citation type="submission" date="2020-10" db="EMBL/GenBank/DDBJ databases">
        <authorList>
            <person name="Gilroy R."/>
        </authorList>
    </citation>
    <scope>NUCLEOTIDE SEQUENCE</scope>
    <source>
        <strain evidence="7">7293</strain>
    </source>
</reference>
<dbReference type="Gene3D" id="3.40.1190.20">
    <property type="match status" value="1"/>
</dbReference>
<accession>A0A9D9E1S7</accession>
<dbReference type="PANTHER" id="PTHR10534:SF2">
    <property type="entry name" value="PYRIDOXAL KINASE"/>
    <property type="match status" value="1"/>
</dbReference>
<keyword evidence="5" id="KW-0067">ATP-binding</keyword>
<evidence type="ECO:0000313" key="8">
    <source>
        <dbReference type="Proteomes" id="UP000823615"/>
    </source>
</evidence>
<evidence type="ECO:0000313" key="7">
    <source>
        <dbReference type="EMBL" id="MBO8436860.1"/>
    </source>
</evidence>
<organism evidence="7 8">
    <name type="scientific">Candidatus Ornithospirochaeta stercoripullorum</name>
    <dbReference type="NCBI Taxonomy" id="2840899"/>
    <lineage>
        <taxon>Bacteria</taxon>
        <taxon>Pseudomonadati</taxon>
        <taxon>Spirochaetota</taxon>
        <taxon>Spirochaetia</taxon>
        <taxon>Spirochaetales</taxon>
        <taxon>Spirochaetaceae</taxon>
        <taxon>Spirochaetaceae incertae sedis</taxon>
        <taxon>Candidatus Ornithospirochaeta</taxon>
    </lineage>
</organism>
<comment type="caution">
    <text evidence="7">The sequence shown here is derived from an EMBL/GenBank/DDBJ whole genome shotgun (WGS) entry which is preliminary data.</text>
</comment>
<sequence length="272" mass="29806">MSVLAIHDLSCYSKSSLTVVLPVLEALGVETAVLPTALLSTQTDGFEDIYIENEQQQMMEILKRFKSLHLEFDGIYSGFLGSENVIDIVLSVFSSFSSLRLVDPVLGDNGKLYQTVDEGLCSAMLRLVRKADIITPNFTEAMLLTEMDDGFCPQGQKAIRDQISVLRSLGPKRGVITGIPLKAGGLGNAAWDDGEIRLFQYDDLHASFPGSGDLFASLLFGLVMKGCNFFASVSHATSVATYAVAESKRRGRERRLGVMLSPVMDEIRRKIL</sequence>
<feature type="domain" description="Pyridoxamine kinase/Phosphomethylpyrimidine kinase" evidence="6">
    <location>
        <begin position="24"/>
        <end position="252"/>
    </location>
</feature>
<dbReference type="EC" id="2.7.1.35" evidence="1"/>
<dbReference type="GO" id="GO:0005524">
    <property type="term" value="F:ATP binding"/>
    <property type="evidence" value="ECO:0007669"/>
    <property type="project" value="UniProtKB-KW"/>
</dbReference>
<dbReference type="InterPro" id="IPR004625">
    <property type="entry name" value="PyrdxlKinase"/>
</dbReference>
<dbReference type="EMBL" id="JADIMT010000092">
    <property type="protein sequence ID" value="MBO8436860.1"/>
    <property type="molecule type" value="Genomic_DNA"/>
</dbReference>
<dbReference type="GO" id="GO:0008478">
    <property type="term" value="F:pyridoxal kinase activity"/>
    <property type="evidence" value="ECO:0007669"/>
    <property type="project" value="UniProtKB-EC"/>
</dbReference>
<evidence type="ECO:0000259" key="6">
    <source>
        <dbReference type="Pfam" id="PF08543"/>
    </source>
</evidence>
<keyword evidence="4 7" id="KW-0418">Kinase</keyword>
<gene>
    <name evidence="7" type="ORF">IAA97_07780</name>
</gene>
<evidence type="ECO:0000256" key="1">
    <source>
        <dbReference type="ARBA" id="ARBA00012104"/>
    </source>
</evidence>
<dbReference type="PANTHER" id="PTHR10534">
    <property type="entry name" value="PYRIDOXAL KINASE"/>
    <property type="match status" value="1"/>
</dbReference>
<evidence type="ECO:0000256" key="5">
    <source>
        <dbReference type="ARBA" id="ARBA00022840"/>
    </source>
</evidence>
<dbReference type="InterPro" id="IPR029056">
    <property type="entry name" value="Ribokinase-like"/>
</dbReference>
<evidence type="ECO:0000256" key="2">
    <source>
        <dbReference type="ARBA" id="ARBA00022679"/>
    </source>
</evidence>
<proteinExistence type="predicted"/>
<keyword evidence="2 7" id="KW-0808">Transferase</keyword>
<evidence type="ECO:0000256" key="3">
    <source>
        <dbReference type="ARBA" id="ARBA00022741"/>
    </source>
</evidence>
<dbReference type="AlphaFoldDB" id="A0A9D9E1S7"/>
<dbReference type="NCBIfam" id="NF005491">
    <property type="entry name" value="PRK07105.1"/>
    <property type="match status" value="1"/>
</dbReference>
<dbReference type="SUPFAM" id="SSF53613">
    <property type="entry name" value="Ribokinase-like"/>
    <property type="match status" value="1"/>
</dbReference>
<dbReference type="Proteomes" id="UP000823615">
    <property type="component" value="Unassembled WGS sequence"/>
</dbReference>